<keyword evidence="3" id="KW-0285">Flavoprotein</keyword>
<evidence type="ECO:0000256" key="1">
    <source>
        <dbReference type="ARBA" id="ARBA00001974"/>
    </source>
</evidence>
<keyword evidence="9" id="KW-1185">Reference proteome</keyword>
<dbReference type="Pfam" id="PF00743">
    <property type="entry name" value="FMO-like"/>
    <property type="match status" value="1"/>
</dbReference>
<dbReference type="RefSeq" id="WP_211938710.1">
    <property type="nucleotide sequence ID" value="NZ_CP073078.1"/>
</dbReference>
<keyword evidence="7" id="KW-0503">Monooxygenase</keyword>
<gene>
    <name evidence="8" type="ORF">KCG34_01880</name>
</gene>
<dbReference type="InterPro" id="IPR051820">
    <property type="entry name" value="FAD-binding_MO"/>
</dbReference>
<evidence type="ECO:0000256" key="3">
    <source>
        <dbReference type="ARBA" id="ARBA00022630"/>
    </source>
</evidence>
<evidence type="ECO:0000313" key="8">
    <source>
        <dbReference type="EMBL" id="QUD88660.1"/>
    </source>
</evidence>
<organism evidence="8 9">
    <name type="scientific">Phenylobacterium montanum</name>
    <dbReference type="NCBI Taxonomy" id="2823693"/>
    <lineage>
        <taxon>Bacteria</taxon>
        <taxon>Pseudomonadati</taxon>
        <taxon>Pseudomonadota</taxon>
        <taxon>Alphaproteobacteria</taxon>
        <taxon>Caulobacterales</taxon>
        <taxon>Caulobacteraceae</taxon>
        <taxon>Phenylobacterium</taxon>
    </lineage>
</organism>
<dbReference type="Proteomes" id="UP000676409">
    <property type="component" value="Chromosome"/>
</dbReference>
<protein>
    <submittedName>
        <fullName evidence="8">NAD(P)/FAD-dependent oxidoreductase</fullName>
    </submittedName>
</protein>
<accession>A0A975G0H6</accession>
<evidence type="ECO:0000256" key="6">
    <source>
        <dbReference type="ARBA" id="ARBA00023002"/>
    </source>
</evidence>
<dbReference type="Gene3D" id="3.50.50.60">
    <property type="entry name" value="FAD/NAD(P)-binding domain"/>
    <property type="match status" value="2"/>
</dbReference>
<dbReference type="GO" id="GO:0004499">
    <property type="term" value="F:N,N-dimethylaniline monooxygenase activity"/>
    <property type="evidence" value="ECO:0007669"/>
    <property type="project" value="InterPro"/>
</dbReference>
<dbReference type="EMBL" id="CP073078">
    <property type="protein sequence ID" value="QUD88660.1"/>
    <property type="molecule type" value="Genomic_DNA"/>
</dbReference>
<keyword evidence="5" id="KW-0521">NADP</keyword>
<dbReference type="GO" id="GO:0050661">
    <property type="term" value="F:NADP binding"/>
    <property type="evidence" value="ECO:0007669"/>
    <property type="project" value="InterPro"/>
</dbReference>
<sequence length="502" mass="56103">MEHVDVLVVGAGISGIGAGYYLQNRCPGRSYAIFEGREAMGGTWDLFRYPGIRSDSDMYTLGFSFRPWKEAKAIADGPSILKYLKETAEAYGIDRHIRYQHKVKRASWSSEQQAWTVEFERGPGAEPDRITCNFLHMCAGYYNYAQGYRPEFPGEAEFQGRIVHPQHWPKDLDYAGKRVVVIGSGATAVTLVPAMTDKAAHVTMLQRSPTYVVSRPGEDAMANKLRKILPAKLAYDIIRWRNVLLQMYFFNATRKHPDQAKQRLLGLVRQELGPDYDVETHFTPRYNPWDQRLCLVPDSDLFAALKSGSASVVTDHIETFTKDGIRLKSGQTLPADVIVTATGLDMQLMSGLEVVVDGAPVDLTDTFSYKGMMYSGVPNLASTFGYTNASWTLKADLTAEYVCRLLNHMASTGAGECRPVNDDPNLEAAPWLDFSSGYITRGMKKFPKQGVQAPWRVYQNYALDLMAFRYGKLEDGVMRFSGKPSRAATALVHQPVVEPVRA</sequence>
<evidence type="ECO:0000256" key="7">
    <source>
        <dbReference type="ARBA" id="ARBA00023033"/>
    </source>
</evidence>
<name>A0A975G0H6_9CAUL</name>
<keyword evidence="6" id="KW-0560">Oxidoreductase</keyword>
<reference evidence="8" key="1">
    <citation type="submission" date="2021-04" db="EMBL/GenBank/DDBJ databases">
        <title>The complete genome sequence of Caulobacter sp. S6.</title>
        <authorList>
            <person name="Tang Y."/>
            <person name="Ouyang W."/>
            <person name="Liu Q."/>
            <person name="Huang B."/>
            <person name="Guo Z."/>
            <person name="Lei P."/>
        </authorList>
    </citation>
    <scope>NUCLEOTIDE SEQUENCE</scope>
    <source>
        <strain evidence="8">S6</strain>
    </source>
</reference>
<keyword evidence="4" id="KW-0274">FAD</keyword>
<dbReference type="KEGG" id="caul:KCG34_01880"/>
<dbReference type="AlphaFoldDB" id="A0A975G0H6"/>
<proteinExistence type="inferred from homology"/>
<comment type="similarity">
    <text evidence="2">Belongs to the FAD-binding monooxygenase family.</text>
</comment>
<dbReference type="SUPFAM" id="SSF51905">
    <property type="entry name" value="FAD/NAD(P)-binding domain"/>
    <property type="match status" value="1"/>
</dbReference>
<evidence type="ECO:0000256" key="2">
    <source>
        <dbReference type="ARBA" id="ARBA00010139"/>
    </source>
</evidence>
<dbReference type="PANTHER" id="PTHR43872:SF1">
    <property type="entry name" value="MONOOXYGENASE, PUTATIVE (AFU_ORTHOLOGUE AFUA_8G02570)-RELATED"/>
    <property type="match status" value="1"/>
</dbReference>
<comment type="cofactor">
    <cofactor evidence="1">
        <name>FAD</name>
        <dbReference type="ChEBI" id="CHEBI:57692"/>
    </cofactor>
</comment>
<dbReference type="Pfam" id="PF13450">
    <property type="entry name" value="NAD_binding_8"/>
    <property type="match status" value="1"/>
</dbReference>
<dbReference type="PANTHER" id="PTHR43872">
    <property type="entry name" value="MONOOXYGENASE, PUTATIVE (AFU_ORTHOLOGUE AFUA_8G02570)-RELATED"/>
    <property type="match status" value="1"/>
</dbReference>
<dbReference type="InterPro" id="IPR020946">
    <property type="entry name" value="Flavin_mOase-like"/>
</dbReference>
<evidence type="ECO:0000313" key="9">
    <source>
        <dbReference type="Proteomes" id="UP000676409"/>
    </source>
</evidence>
<evidence type="ECO:0000256" key="4">
    <source>
        <dbReference type="ARBA" id="ARBA00022827"/>
    </source>
</evidence>
<dbReference type="FunFam" id="3.50.50.60:FF:000228">
    <property type="entry name" value="FAD-containing monooxygenase EthA"/>
    <property type="match status" value="1"/>
</dbReference>
<dbReference type="GO" id="GO:0050660">
    <property type="term" value="F:flavin adenine dinucleotide binding"/>
    <property type="evidence" value="ECO:0007669"/>
    <property type="project" value="InterPro"/>
</dbReference>
<dbReference type="InterPro" id="IPR036188">
    <property type="entry name" value="FAD/NAD-bd_sf"/>
</dbReference>
<evidence type="ECO:0000256" key="5">
    <source>
        <dbReference type="ARBA" id="ARBA00022857"/>
    </source>
</evidence>